<evidence type="ECO:0000313" key="1">
    <source>
        <dbReference type="EMBL" id="GLQ20766.1"/>
    </source>
</evidence>
<reference evidence="1" key="1">
    <citation type="journal article" date="2014" name="Int. J. Syst. Evol. Microbiol.">
        <title>Complete genome of a new Firmicutes species belonging to the dominant human colonic microbiota ('Ruminococcus bicirculans') reveals two chromosomes and a selective capacity to utilize plant glucans.</title>
        <authorList>
            <consortium name="NISC Comparative Sequencing Program"/>
            <person name="Wegmann U."/>
            <person name="Louis P."/>
            <person name="Goesmann A."/>
            <person name="Henrissat B."/>
            <person name="Duncan S.H."/>
            <person name="Flint H.J."/>
        </authorList>
    </citation>
    <scope>NUCLEOTIDE SEQUENCE</scope>
    <source>
        <strain evidence="1">NBRC 108216</strain>
    </source>
</reference>
<dbReference type="Proteomes" id="UP001161390">
    <property type="component" value="Unassembled WGS sequence"/>
</dbReference>
<dbReference type="Pfam" id="PF13747">
    <property type="entry name" value="DUF4164"/>
    <property type="match status" value="1"/>
</dbReference>
<reference evidence="1" key="2">
    <citation type="submission" date="2023-01" db="EMBL/GenBank/DDBJ databases">
        <title>Draft genome sequence of Algimonas porphyrae strain NBRC 108216.</title>
        <authorList>
            <person name="Sun Q."/>
            <person name="Mori K."/>
        </authorList>
    </citation>
    <scope>NUCLEOTIDE SEQUENCE</scope>
    <source>
        <strain evidence="1">NBRC 108216</strain>
    </source>
</reference>
<dbReference type="EMBL" id="BSNJ01000003">
    <property type="protein sequence ID" value="GLQ20766.1"/>
    <property type="molecule type" value="Genomic_DNA"/>
</dbReference>
<keyword evidence="2" id="KW-1185">Reference proteome</keyword>
<dbReference type="InterPro" id="IPR025310">
    <property type="entry name" value="DUF4164"/>
</dbReference>
<sequence length="103" mass="11031">MEQTGLTDAARALSDALGALERALDPMLARLSQLETQVTEAGALSEDRARLAAELDDALEARRVREAEFETLSRQTRAELDATISTLRNVLQGGAEPQGDGHG</sequence>
<gene>
    <name evidence="1" type="ORF">GCM10007854_17210</name>
</gene>
<evidence type="ECO:0008006" key="3">
    <source>
        <dbReference type="Google" id="ProtNLM"/>
    </source>
</evidence>
<name>A0ABQ5V2E9_9PROT</name>
<accession>A0ABQ5V2E9</accession>
<organism evidence="1 2">
    <name type="scientific">Algimonas porphyrae</name>
    <dbReference type="NCBI Taxonomy" id="1128113"/>
    <lineage>
        <taxon>Bacteria</taxon>
        <taxon>Pseudomonadati</taxon>
        <taxon>Pseudomonadota</taxon>
        <taxon>Alphaproteobacteria</taxon>
        <taxon>Maricaulales</taxon>
        <taxon>Robiginitomaculaceae</taxon>
        <taxon>Algimonas</taxon>
    </lineage>
</organism>
<protein>
    <recommendedName>
        <fullName evidence="3">DUF4164 family protein</fullName>
    </recommendedName>
</protein>
<evidence type="ECO:0000313" key="2">
    <source>
        <dbReference type="Proteomes" id="UP001161390"/>
    </source>
</evidence>
<proteinExistence type="predicted"/>
<dbReference type="RefSeq" id="WP_284371614.1">
    <property type="nucleotide sequence ID" value="NZ_BSNJ01000003.1"/>
</dbReference>
<comment type="caution">
    <text evidence="1">The sequence shown here is derived from an EMBL/GenBank/DDBJ whole genome shotgun (WGS) entry which is preliminary data.</text>
</comment>